<comment type="caution">
    <text evidence="1">The sequence shown here is derived from an EMBL/GenBank/DDBJ whole genome shotgun (WGS) entry which is preliminary data.</text>
</comment>
<keyword evidence="2" id="KW-1185">Reference proteome</keyword>
<dbReference type="AlphaFoldDB" id="A0A392SET8"/>
<accession>A0A392SET8</accession>
<feature type="non-terminal residue" evidence="1">
    <location>
        <position position="1"/>
    </location>
</feature>
<reference evidence="1 2" key="1">
    <citation type="journal article" date="2018" name="Front. Plant Sci.">
        <title>Red Clover (Trifolium pratense) and Zigzag Clover (T. medium) - A Picture of Genomic Similarities and Differences.</title>
        <authorList>
            <person name="Dluhosova J."/>
            <person name="Istvanek J."/>
            <person name="Nedelnik J."/>
            <person name="Repkova J."/>
        </authorList>
    </citation>
    <scope>NUCLEOTIDE SEQUENCE [LARGE SCALE GENOMIC DNA]</scope>
    <source>
        <strain evidence="2">cv. 10/8</strain>
        <tissue evidence="1">Leaf</tissue>
    </source>
</reference>
<evidence type="ECO:0000313" key="1">
    <source>
        <dbReference type="EMBL" id="MCI47408.1"/>
    </source>
</evidence>
<sequence length="38" mass="4395">YNPPSVGVIVAQRWFAGHTPLLITRYDHILCSLRSIHY</sequence>
<name>A0A392SET8_9FABA</name>
<protein>
    <submittedName>
        <fullName evidence="1">Uncharacterized protein</fullName>
    </submittedName>
</protein>
<dbReference type="Proteomes" id="UP000265520">
    <property type="component" value="Unassembled WGS sequence"/>
</dbReference>
<dbReference type="EMBL" id="LXQA010372072">
    <property type="protein sequence ID" value="MCI47408.1"/>
    <property type="molecule type" value="Genomic_DNA"/>
</dbReference>
<organism evidence="1 2">
    <name type="scientific">Trifolium medium</name>
    <dbReference type="NCBI Taxonomy" id="97028"/>
    <lineage>
        <taxon>Eukaryota</taxon>
        <taxon>Viridiplantae</taxon>
        <taxon>Streptophyta</taxon>
        <taxon>Embryophyta</taxon>
        <taxon>Tracheophyta</taxon>
        <taxon>Spermatophyta</taxon>
        <taxon>Magnoliopsida</taxon>
        <taxon>eudicotyledons</taxon>
        <taxon>Gunneridae</taxon>
        <taxon>Pentapetalae</taxon>
        <taxon>rosids</taxon>
        <taxon>fabids</taxon>
        <taxon>Fabales</taxon>
        <taxon>Fabaceae</taxon>
        <taxon>Papilionoideae</taxon>
        <taxon>50 kb inversion clade</taxon>
        <taxon>NPAAA clade</taxon>
        <taxon>Hologalegina</taxon>
        <taxon>IRL clade</taxon>
        <taxon>Trifolieae</taxon>
        <taxon>Trifolium</taxon>
    </lineage>
</organism>
<evidence type="ECO:0000313" key="2">
    <source>
        <dbReference type="Proteomes" id="UP000265520"/>
    </source>
</evidence>
<proteinExistence type="predicted"/>